<evidence type="ECO:0000313" key="4">
    <source>
        <dbReference type="EMBL" id="KAH0781057.1"/>
    </source>
</evidence>
<feature type="compositionally biased region" description="Polar residues" evidence="1">
    <location>
        <begin position="57"/>
        <end position="67"/>
    </location>
</feature>
<evidence type="ECO:0000313" key="5">
    <source>
        <dbReference type="Proteomes" id="UP000826656"/>
    </source>
</evidence>
<protein>
    <recommendedName>
        <fullName evidence="3">HAT C-terminal dimerisation domain-containing protein</fullName>
    </recommendedName>
</protein>
<keyword evidence="5" id="KW-1185">Reference proteome</keyword>
<comment type="caution">
    <text evidence="4">The sequence shown here is derived from an EMBL/GenBank/DDBJ whole genome shotgun (WGS) entry which is preliminary data.</text>
</comment>
<evidence type="ECO:0000256" key="1">
    <source>
        <dbReference type="SAM" id="MobiDB-lite"/>
    </source>
</evidence>
<dbReference type="Pfam" id="PF05699">
    <property type="entry name" value="Dimer_Tnp_hAT"/>
    <property type="match status" value="1"/>
</dbReference>
<keyword evidence="2" id="KW-0472">Membrane</keyword>
<feature type="transmembrane region" description="Helical" evidence="2">
    <location>
        <begin position="373"/>
        <end position="393"/>
    </location>
</feature>
<reference evidence="4 5" key="1">
    <citation type="journal article" date="2021" name="bioRxiv">
        <title>Chromosome-scale and haplotype-resolved genome assembly of a tetraploid potato cultivar.</title>
        <authorList>
            <person name="Sun H."/>
            <person name="Jiao W.-B."/>
            <person name="Krause K."/>
            <person name="Campoy J.A."/>
            <person name="Goel M."/>
            <person name="Folz-Donahue K."/>
            <person name="Kukat C."/>
            <person name="Huettel B."/>
            <person name="Schneeberger K."/>
        </authorList>
    </citation>
    <scope>NUCLEOTIDE SEQUENCE [LARGE SCALE GENOMIC DNA]</scope>
    <source>
        <strain evidence="4">SolTubOtavaFocal</strain>
        <tissue evidence="4">Leaves</tissue>
    </source>
</reference>
<dbReference type="PANTHER" id="PTHR46481:SF3">
    <property type="entry name" value="HAT-LIKE TRANSPOSASE RNASE-H FOLD DOMAIN-CONTAINING PROTEIN"/>
    <property type="match status" value="1"/>
</dbReference>
<dbReference type="InterPro" id="IPR012337">
    <property type="entry name" value="RNaseH-like_sf"/>
</dbReference>
<dbReference type="InterPro" id="IPR052035">
    <property type="entry name" value="ZnF_BED_domain_contain"/>
</dbReference>
<evidence type="ECO:0000256" key="2">
    <source>
        <dbReference type="SAM" id="Phobius"/>
    </source>
</evidence>
<organism evidence="4 5">
    <name type="scientific">Solanum tuberosum</name>
    <name type="common">Potato</name>
    <dbReference type="NCBI Taxonomy" id="4113"/>
    <lineage>
        <taxon>Eukaryota</taxon>
        <taxon>Viridiplantae</taxon>
        <taxon>Streptophyta</taxon>
        <taxon>Embryophyta</taxon>
        <taxon>Tracheophyta</taxon>
        <taxon>Spermatophyta</taxon>
        <taxon>Magnoliopsida</taxon>
        <taxon>eudicotyledons</taxon>
        <taxon>Gunneridae</taxon>
        <taxon>Pentapetalae</taxon>
        <taxon>asterids</taxon>
        <taxon>lamiids</taxon>
        <taxon>Solanales</taxon>
        <taxon>Solanaceae</taxon>
        <taxon>Solanoideae</taxon>
        <taxon>Solaneae</taxon>
        <taxon>Solanum</taxon>
    </lineage>
</organism>
<keyword evidence="2" id="KW-0812">Transmembrane</keyword>
<dbReference type="EMBL" id="JAIVGD010000001">
    <property type="protein sequence ID" value="KAH0781057.1"/>
    <property type="molecule type" value="Genomic_DNA"/>
</dbReference>
<feature type="domain" description="HAT C-terminal dimerisation" evidence="3">
    <location>
        <begin position="268"/>
        <end position="314"/>
    </location>
</feature>
<accession>A0ABQ7WJY1</accession>
<gene>
    <name evidence="4" type="ORF">KY290_000655</name>
</gene>
<feature type="region of interest" description="Disordered" evidence="1">
    <location>
        <begin position="55"/>
        <end position="84"/>
    </location>
</feature>
<proteinExistence type="predicted"/>
<dbReference type="PANTHER" id="PTHR46481">
    <property type="entry name" value="ZINC FINGER BED DOMAIN-CONTAINING PROTEIN 4"/>
    <property type="match status" value="1"/>
</dbReference>
<keyword evidence="2" id="KW-1133">Transmembrane helix</keyword>
<dbReference type="Proteomes" id="UP000826656">
    <property type="component" value="Unassembled WGS sequence"/>
</dbReference>
<dbReference type="InterPro" id="IPR008906">
    <property type="entry name" value="HATC_C_dom"/>
</dbReference>
<evidence type="ECO:0000259" key="3">
    <source>
        <dbReference type="Pfam" id="PF05699"/>
    </source>
</evidence>
<sequence>MSKDTKCCATARRLTRRRLLQSLSAQISKVRSSTARDFESYSSQFSVSRLFHRPTPVSGSQSLTAHKTLSRSLSLPPSTLRSQNSEVHNFTLRNRTLLSSGAHNSQFLNLCNCGASNSNAIGQTQTVESKVKKERKKISCAWDHFTRKTDHDGSEKDVSNYCKKEFFADTKEHDGTKEANVSIERVRQALRYIRQSPARWKKFQECCENENLVKKYLWFDVPIRWNSTYMMLRRVIEYESEIIEYVDRDIGLVLHLKFVDIMDKNPTARDVLAIPVSSVASECAFSNGGCILDSFRSSLTPKLVQDLVCLQEWLRSEPQPINIEEDLDFLEQLEQVNQISSCLDFMVLMLDHLFGITLKNLKKKKMDRGQSNVFIVAVLLITIRTILGLPRTASLRRHVKRCLENRNQNRQLSRIDG</sequence>
<dbReference type="SUPFAM" id="SSF53098">
    <property type="entry name" value="Ribonuclease H-like"/>
    <property type="match status" value="2"/>
</dbReference>
<feature type="compositionally biased region" description="Low complexity" evidence="1">
    <location>
        <begin position="70"/>
        <end position="82"/>
    </location>
</feature>
<name>A0ABQ7WJY1_SOLTU</name>